<evidence type="ECO:0000256" key="3">
    <source>
        <dbReference type="ARBA" id="ARBA00022475"/>
    </source>
</evidence>
<feature type="transmembrane region" description="Helical" evidence="7">
    <location>
        <begin position="253"/>
        <end position="273"/>
    </location>
</feature>
<feature type="transmembrane region" description="Helical" evidence="7">
    <location>
        <begin position="294"/>
        <end position="312"/>
    </location>
</feature>
<evidence type="ECO:0000256" key="7">
    <source>
        <dbReference type="SAM" id="Phobius"/>
    </source>
</evidence>
<organism evidence="9 10">
    <name type="scientific">Streptomyces flavofungini</name>
    <dbReference type="NCBI Taxonomy" id="68200"/>
    <lineage>
        <taxon>Bacteria</taxon>
        <taxon>Bacillati</taxon>
        <taxon>Actinomycetota</taxon>
        <taxon>Actinomycetes</taxon>
        <taxon>Kitasatosporales</taxon>
        <taxon>Streptomycetaceae</taxon>
        <taxon>Streptomyces</taxon>
    </lineage>
</organism>
<feature type="transmembrane region" description="Helical" evidence="7">
    <location>
        <begin position="176"/>
        <end position="196"/>
    </location>
</feature>
<feature type="transmembrane region" description="Helical" evidence="7">
    <location>
        <begin position="225"/>
        <end position="247"/>
    </location>
</feature>
<evidence type="ECO:0000259" key="8">
    <source>
        <dbReference type="PROSITE" id="PS50850"/>
    </source>
</evidence>
<dbReference type="RefSeq" id="WP_190119605.1">
    <property type="nucleotide sequence ID" value="NZ_BMVR01000016.1"/>
</dbReference>
<dbReference type="Pfam" id="PF07690">
    <property type="entry name" value="MFS_1"/>
    <property type="match status" value="1"/>
</dbReference>
<gene>
    <name evidence="9" type="ORF">JGB26_13185</name>
</gene>
<evidence type="ECO:0000256" key="6">
    <source>
        <dbReference type="ARBA" id="ARBA00023136"/>
    </source>
</evidence>
<dbReference type="InterPro" id="IPR011701">
    <property type="entry name" value="MFS"/>
</dbReference>
<evidence type="ECO:0000256" key="1">
    <source>
        <dbReference type="ARBA" id="ARBA00004651"/>
    </source>
</evidence>
<evidence type="ECO:0000256" key="2">
    <source>
        <dbReference type="ARBA" id="ARBA00022448"/>
    </source>
</evidence>
<dbReference type="InterPro" id="IPR036259">
    <property type="entry name" value="MFS_trans_sf"/>
</dbReference>
<evidence type="ECO:0000313" key="10">
    <source>
        <dbReference type="Proteomes" id="UP000634780"/>
    </source>
</evidence>
<dbReference type="PROSITE" id="PS50850">
    <property type="entry name" value="MFS"/>
    <property type="match status" value="1"/>
</dbReference>
<dbReference type="SUPFAM" id="SSF103473">
    <property type="entry name" value="MFS general substrate transporter"/>
    <property type="match status" value="1"/>
</dbReference>
<comment type="caution">
    <text evidence="9">The sequence shown here is derived from an EMBL/GenBank/DDBJ whole genome shotgun (WGS) entry which is preliminary data.</text>
</comment>
<keyword evidence="10" id="KW-1185">Reference proteome</keyword>
<dbReference type="InterPro" id="IPR050171">
    <property type="entry name" value="MFS_Transporters"/>
</dbReference>
<keyword evidence="5 7" id="KW-1133">Transmembrane helix</keyword>
<feature type="transmembrane region" description="Helical" evidence="7">
    <location>
        <begin position="22"/>
        <end position="44"/>
    </location>
</feature>
<keyword evidence="6 7" id="KW-0472">Membrane</keyword>
<dbReference type="PANTHER" id="PTHR23517:SF3">
    <property type="entry name" value="INTEGRAL MEMBRANE TRANSPORT PROTEIN"/>
    <property type="match status" value="1"/>
</dbReference>
<evidence type="ECO:0000256" key="5">
    <source>
        <dbReference type="ARBA" id="ARBA00022989"/>
    </source>
</evidence>
<protein>
    <submittedName>
        <fullName evidence="9">MFS transporter</fullName>
    </submittedName>
</protein>
<feature type="transmembrane region" description="Helical" evidence="7">
    <location>
        <begin position="50"/>
        <end position="70"/>
    </location>
</feature>
<dbReference type="PANTHER" id="PTHR23517">
    <property type="entry name" value="RESISTANCE PROTEIN MDTM, PUTATIVE-RELATED-RELATED"/>
    <property type="match status" value="1"/>
</dbReference>
<dbReference type="Gene3D" id="1.20.1250.20">
    <property type="entry name" value="MFS general substrate transporter like domains"/>
    <property type="match status" value="1"/>
</dbReference>
<keyword evidence="2" id="KW-0813">Transport</keyword>
<evidence type="ECO:0000313" key="9">
    <source>
        <dbReference type="EMBL" id="MBJ3808053.1"/>
    </source>
</evidence>
<reference evidence="9 10" key="1">
    <citation type="submission" date="2020-12" db="EMBL/GenBank/DDBJ databases">
        <title>Streptomyces typhae sp. nov., a novel endophytic actinomycete isolated from the root of cattail pollen (Typha angustifolia L.).</title>
        <authorList>
            <person name="Peng C."/>
            <person name="Liu C."/>
        </authorList>
    </citation>
    <scope>NUCLEOTIDE SEQUENCE [LARGE SCALE GENOMIC DNA]</scope>
    <source>
        <strain evidence="9 10">JCM 4753</strain>
    </source>
</reference>
<keyword evidence="4 7" id="KW-0812">Transmembrane</keyword>
<accession>A0ABS0X4F4</accession>
<feature type="transmembrane region" description="Helical" evidence="7">
    <location>
        <begin position="380"/>
        <end position="401"/>
    </location>
</feature>
<proteinExistence type="predicted"/>
<feature type="domain" description="Major facilitator superfamily (MFS) profile" evidence="8">
    <location>
        <begin position="1"/>
        <end position="402"/>
    </location>
</feature>
<name>A0ABS0X4F4_9ACTN</name>
<feature type="transmembrane region" description="Helical" evidence="7">
    <location>
        <begin position="149"/>
        <end position="170"/>
    </location>
</feature>
<keyword evidence="3" id="KW-1003">Cell membrane</keyword>
<dbReference type="InterPro" id="IPR020846">
    <property type="entry name" value="MFS_dom"/>
</dbReference>
<dbReference type="Proteomes" id="UP000634780">
    <property type="component" value="Unassembled WGS sequence"/>
</dbReference>
<evidence type="ECO:0000256" key="4">
    <source>
        <dbReference type="ARBA" id="ARBA00022692"/>
    </source>
</evidence>
<comment type="subcellular location">
    <subcellularLocation>
        <location evidence="1">Cell membrane</location>
        <topology evidence="1">Multi-pass membrane protein</topology>
    </subcellularLocation>
</comment>
<feature type="transmembrane region" description="Helical" evidence="7">
    <location>
        <begin position="354"/>
        <end position="374"/>
    </location>
</feature>
<feature type="transmembrane region" description="Helical" evidence="7">
    <location>
        <begin position="318"/>
        <end position="342"/>
    </location>
</feature>
<sequence length="413" mass="41476">MTVTAPPPAAAPSRPSGPSARVVITTLLATTFLVKACGFAYDFLGYSIGAAHGTTAAGAALTVFGVGWCVGQLVSGAMTDRIGARAACTAGLLLAAVICAGLAVASSLHALLLLAFCLGCTMDVHRPAVSAQINDRLTNEGARTRAQGWVYWVSNVGLSLSSGVGGFVAHAHGYRFLFALNAVACVAAALLVRAMLSGRPSTPRGERRHEHATYAQIVSDPRLRWMVAAAVAATTCAYGLISVLPLVMSADHLAPSAYGTAMLANSAAVLLLSPPLTRLLVGADDRVRYPIGPVFAAGSLILGAAMALAALQHTTLGYTTAAVIMVPGEICYSVAAGAFVATAAPPGAIGRYQAALSVAGAIASLTPLGIAGALNAGGRPLVAGLLITSAALGALACVPLARTLRTSPTSAPA</sequence>
<dbReference type="EMBL" id="JAEKOZ010000006">
    <property type="protein sequence ID" value="MBJ3808053.1"/>
    <property type="molecule type" value="Genomic_DNA"/>
</dbReference>